<dbReference type="InterPro" id="IPR021803">
    <property type="entry name" value="DUF3373"/>
</dbReference>
<organism evidence="3 4">
    <name type="scientific">Campylobacter jejuni subsp. jejuni serotype O:23/36 (strain 81-176)</name>
    <dbReference type="NCBI Taxonomy" id="354242"/>
    <lineage>
        <taxon>Bacteria</taxon>
        <taxon>Pseudomonadati</taxon>
        <taxon>Campylobacterota</taxon>
        <taxon>Epsilonproteobacteria</taxon>
        <taxon>Campylobacterales</taxon>
        <taxon>Campylobacteraceae</taxon>
        <taxon>Campylobacter</taxon>
    </lineage>
</organism>
<name>A0A0H3PH47_CAMJJ</name>
<evidence type="ECO:0000313" key="3">
    <source>
        <dbReference type="EMBL" id="EAQ72155.1"/>
    </source>
</evidence>
<accession>A0A0H3PH47</accession>
<protein>
    <recommendedName>
        <fullName evidence="5">DUF3373 family protein</fullName>
    </recommendedName>
</protein>
<evidence type="ECO:0000313" key="4">
    <source>
        <dbReference type="Proteomes" id="UP000000646"/>
    </source>
</evidence>
<feature type="signal peptide" evidence="2">
    <location>
        <begin position="1"/>
        <end position="20"/>
    </location>
</feature>
<dbReference type="Pfam" id="PF11853">
    <property type="entry name" value="DUF3373"/>
    <property type="match status" value="1"/>
</dbReference>
<dbReference type="KEGG" id="cjj:CJJ81176_1185"/>
<feature type="chain" id="PRO_5002617627" description="DUF3373 family protein" evidence="2">
    <location>
        <begin position="21"/>
        <end position="466"/>
    </location>
</feature>
<dbReference type="Proteomes" id="UP000000646">
    <property type="component" value="Chromosome"/>
</dbReference>
<evidence type="ECO:0000256" key="1">
    <source>
        <dbReference type="SAM" id="Coils"/>
    </source>
</evidence>
<sequence length="466" mass="52603">MKTKFSLILSACLLSSSLFAKNADDEITKLQKQLAQIQAELAQIRKEREAQAKQNEAVKAELADLNDRADETEFQAALSKVKFGLEFSTAVSNTNYKVSGQDYSANNKWMNELHLNMNADINDKTKFYGRLSMAKNWSQMDWSGSPYDLDAGRNTRSSGPVLYVDRAYLDYYITPEWIATIGRQPGTDGPGSNLRNNALRQSTYPALAINALGDAAVITYKPESLQDHKVAIRAAYGKTYQWDEEGKVRDWMSDQKDADANLYYAAVEGELPIEGMGDNLIIFNVAHMTDFALPLPSIPSILNQGVYNLGDLTLANIHFENYNAFGTNFNYFVSLGYSNGANAHTLSANPVAQSQLEFNEKDGYAVHVGGRYDFTKALKVGYEFFWGSRYWYTMSRPSINDPLNIRMTRGTAHDFYVIYQLDRYQFLRLSYTNIQNIWGNRGIPFGGAKKDKARADNIMLMYNVKF</sequence>
<dbReference type="Gene3D" id="1.20.5.1700">
    <property type="match status" value="1"/>
</dbReference>
<evidence type="ECO:0008006" key="5">
    <source>
        <dbReference type="Google" id="ProtNLM"/>
    </source>
</evidence>
<dbReference type="AlphaFoldDB" id="A0A0H3PH47"/>
<dbReference type="RefSeq" id="WP_009882781.1">
    <property type="nucleotide sequence ID" value="NC_008787.1"/>
</dbReference>
<feature type="coiled-coil region" evidence="1">
    <location>
        <begin position="20"/>
        <end position="75"/>
    </location>
</feature>
<dbReference type="EMBL" id="CP000538">
    <property type="protein sequence ID" value="EAQ72155.1"/>
    <property type="molecule type" value="Genomic_DNA"/>
</dbReference>
<keyword evidence="2" id="KW-0732">Signal</keyword>
<reference evidence="4" key="1">
    <citation type="submission" date="2006-12" db="EMBL/GenBank/DDBJ databases">
        <authorList>
            <person name="Fouts D.E."/>
            <person name="Nelson K.E."/>
            <person name="Sebastian Y."/>
        </authorList>
    </citation>
    <scope>NUCLEOTIDE SEQUENCE [LARGE SCALE GENOMIC DNA]</scope>
    <source>
        <strain evidence="4">81-176</strain>
    </source>
</reference>
<gene>
    <name evidence="3" type="ordered locus">CJJ81176_1185</name>
</gene>
<proteinExistence type="predicted"/>
<keyword evidence="1" id="KW-0175">Coiled coil</keyword>
<dbReference type="HOGENOM" id="CLU_595511_0_0_7"/>
<evidence type="ECO:0000256" key="2">
    <source>
        <dbReference type="SAM" id="SignalP"/>
    </source>
</evidence>
<dbReference type="eggNOG" id="ENOG5033IGY">
    <property type="taxonomic scope" value="Bacteria"/>
</dbReference>